<dbReference type="InterPro" id="IPR000477">
    <property type="entry name" value="RT_dom"/>
</dbReference>
<dbReference type="Gene3D" id="3.60.10.10">
    <property type="entry name" value="Endonuclease/exonuclease/phosphatase"/>
    <property type="match status" value="1"/>
</dbReference>
<feature type="compositionally biased region" description="Basic and acidic residues" evidence="1">
    <location>
        <begin position="854"/>
        <end position="878"/>
    </location>
</feature>
<evidence type="ECO:0000259" key="2">
    <source>
        <dbReference type="PROSITE" id="PS50878"/>
    </source>
</evidence>
<name>A0A0E0EKD6_9ORYZ</name>
<dbReference type="Gene3D" id="4.10.60.10">
    <property type="entry name" value="Zinc finger, CCHC-type"/>
    <property type="match status" value="1"/>
</dbReference>
<dbReference type="SUPFAM" id="SSF57756">
    <property type="entry name" value="Retrovirus zinc finger-like domains"/>
    <property type="match status" value="1"/>
</dbReference>
<evidence type="ECO:0000313" key="4">
    <source>
        <dbReference type="Proteomes" id="UP000008021"/>
    </source>
</evidence>
<dbReference type="PANTHER" id="PTHR33170:SF40">
    <property type="entry name" value="OS04G0557100 PROTEIN"/>
    <property type="match status" value="1"/>
</dbReference>
<sequence>MAAGVDRGGRSDGERRPAFNINTLFFLLKLENVMSEAVKLRGPGAKSSRRLTLVSAYSVQPARRASSWEVAGGFDCEDGVWVEAESSEEIRQGCDVEKVVSSAPAKCFATNPQWLLSPSMGSRFWALNGDYTSDEDEAGEEEGEVGLKLDNEVEECVQQGESFVQRALKQGFTADEILKAGEQLLCVGTSPKVISCPEKVSKKKNGRLAKYMVDSLVKNSSMSCKPWKGPLPKARVSEPRTIGDAIAEAFKMRRSINQGSPAIIDAGRGEQPNLAKRVDKCDCQGVSMKPINQQHADELVFCQSPVRNSLKGCSLGLPVNLEEGERQVAILNARGQGATRTEKTDHVVDLLSIGVRGKEKEEVFVWVGIKERRFKFKFTSGLGRLLANLGRGKRATGGEPTPVQVEEARERHTVRLCSLFTEKRRESESSATVGFLAGGEGLSTHKGAGEEKEGGMAWRNDRSRQGRGGTSREEVFRDEDEAFFSGSFEVGQMGFQPGYGYGNEGRWQQGISKEKETTIGKAKEAMGACSIGGSKQVKIGDREVLADQAEKKELEGIVLGLEEEKMSMDGDLEEEEVQKEGGSVNKTQSKAKFCSRCYQKGHIASECSIEIYCDICDSHDHVNHRCPVLKQPRPVAHAVGYALEGLGFYHIPHPPLLKGKKESKLALVTCTRGQLTKEQMAAQLRKLFSAKWKWELVEHDGSSYLVPFPSRADLKRAIAFGGADVKESGISIGIRLLFEEWSEKEEGFLLPKVWVRVFGLRKKMREFLPLWAVGSLLGATQMVDMKTTRKSEFGRVFIAVLNPRIIPKNLDVVIGDHYFELKFEVEKLGVDENGDEVEIEQEEDEDRDEEAEKEEEHGVDKEISRETKRAKGERKGMLQEEDGKEGDVAGKGTGVAANDDLGNCTLEKDRAEMAAEEVVEVAMENVLNKVYDEVMEEEVVGQGVGMEENNLSAAIERGEKAKEEEQILMAANVSEVVTTPTRASSRLTGMDDAHVVEKAGKRKAWKNLESDLLNIGVDLGGSCSKISDSILSLRKVEEDRISKSLPLSNCLCNEVNNKGFSSEGEEELDNLVLGHLCGDLVEEVMDEEKDHLSCGVQKFSNKSNRKNAEIRRGKRKISFGYLKRAKARLYCPFRDSVDEGEFYIKFHIKNKDDGFQWILVAIYGAAQEEYKEAFLVELVNACRKESLPILLAGDFNIIRNPSEKNNDNFNEKWPFLFNTVIDSLDLRELELSGRKFTWANSLSKPTFEKLDRILMSTEWFELGWLLRDGFYDMVADVWRKEVKGGTELERWQNRIRRVRQFLRGWAKNTSGAYKKEKANLLAKADELDKKAEMQCLSEQELNLKNYLKNRLALLLREEEIKWYQRAKTKRIVDGDRNTKYYHLIANGKHRKTRIFQLEQEEGVIKGDVQLRKYITKYYKNLFGPPEENNFSMRESKIEDIPQISNEENDILTKEFSEEEVKQAIFQMEHNKAPGPDGFPTEFFQVFWEVIKKDLMAMFNDFHKEELPLHSLNFGIITLLPKYKEAKQIQQYRPICLLNVSFKIFTKVLANRVALVAQKIIRPSQTAFLPGRNIMEGVVILHETIHEMHRKKKNGVVIKLDFEKVYDKVDWRFLQQTLRMKGFSPLWCRWIDQIVRGGSVAIKVNDVIENFFQTKKGLRQGDPLSPILFNLVVDMLAILIKRANEQGSFHGVVPHLIDNGLSILQYADDTILFMEHDLEEAKNLKLVLSTFERLSSLKINFHKSELFCYSKAKEVEKDYILMFGCDSRKYPFRYLGIPMHHKKLSNKDWFAIEERFQKKLSRWKGKHLSVIFRGTFWARQWSSLLKEEDGQRVKDGCMILEKIVSSFFAMRGWNLRTRLEV</sequence>
<feature type="domain" description="Reverse transcriptase" evidence="2">
    <location>
        <begin position="1500"/>
        <end position="1778"/>
    </location>
</feature>
<dbReference type="InterPro" id="IPR036875">
    <property type="entry name" value="Znf_CCHC_sf"/>
</dbReference>
<proteinExistence type="predicted"/>
<accession>A0A0E0EKD6</accession>
<dbReference type="CDD" id="cd01650">
    <property type="entry name" value="RT_nLTR_like"/>
    <property type="match status" value="1"/>
</dbReference>
<organism evidence="3">
    <name type="scientific">Oryza meridionalis</name>
    <dbReference type="NCBI Taxonomy" id="40149"/>
    <lineage>
        <taxon>Eukaryota</taxon>
        <taxon>Viridiplantae</taxon>
        <taxon>Streptophyta</taxon>
        <taxon>Embryophyta</taxon>
        <taxon>Tracheophyta</taxon>
        <taxon>Spermatophyta</taxon>
        <taxon>Magnoliopsida</taxon>
        <taxon>Liliopsida</taxon>
        <taxon>Poales</taxon>
        <taxon>Poaceae</taxon>
        <taxon>BOP clade</taxon>
        <taxon>Oryzoideae</taxon>
        <taxon>Oryzeae</taxon>
        <taxon>Oryzinae</taxon>
        <taxon>Oryza</taxon>
    </lineage>
</organism>
<dbReference type="PANTHER" id="PTHR33170">
    <property type="entry name" value="DUF4283 DOMAIN-CONTAINING PROTEIN-RELATED"/>
    <property type="match status" value="1"/>
</dbReference>
<keyword evidence="4" id="KW-1185">Reference proteome</keyword>
<feature type="compositionally biased region" description="Acidic residues" evidence="1">
    <location>
        <begin position="833"/>
        <end position="853"/>
    </location>
</feature>
<dbReference type="SUPFAM" id="SSF56672">
    <property type="entry name" value="DNA/RNA polymerases"/>
    <property type="match status" value="1"/>
</dbReference>
<dbReference type="SUPFAM" id="SSF56219">
    <property type="entry name" value="DNase I-like"/>
    <property type="match status" value="1"/>
</dbReference>
<dbReference type="STRING" id="40149.A0A0E0EKD6"/>
<dbReference type="EnsemblPlants" id="OMERI08G09170.1">
    <property type="protein sequence ID" value="OMERI08G09170.1"/>
    <property type="gene ID" value="OMERI08G09170"/>
</dbReference>
<dbReference type="Proteomes" id="UP000008021">
    <property type="component" value="Chromosome 8"/>
</dbReference>
<dbReference type="InterPro" id="IPR043502">
    <property type="entry name" value="DNA/RNA_pol_sf"/>
</dbReference>
<evidence type="ECO:0000256" key="1">
    <source>
        <dbReference type="SAM" id="MobiDB-lite"/>
    </source>
</evidence>
<feature type="region of interest" description="Disordered" evidence="1">
    <location>
        <begin position="430"/>
        <end position="474"/>
    </location>
</feature>
<dbReference type="PROSITE" id="PS50878">
    <property type="entry name" value="RT_POL"/>
    <property type="match status" value="1"/>
</dbReference>
<dbReference type="Gramene" id="OMERI08G09170.1">
    <property type="protein sequence ID" value="OMERI08G09170.1"/>
    <property type="gene ID" value="OMERI08G09170"/>
</dbReference>
<dbReference type="GO" id="GO:0008270">
    <property type="term" value="F:zinc ion binding"/>
    <property type="evidence" value="ECO:0007669"/>
    <property type="project" value="InterPro"/>
</dbReference>
<reference evidence="3" key="2">
    <citation type="submission" date="2018-05" db="EMBL/GenBank/DDBJ databases">
        <title>OmerRS3 (Oryza meridionalis Reference Sequence Version 3).</title>
        <authorList>
            <person name="Zhang J."/>
            <person name="Kudrna D."/>
            <person name="Lee S."/>
            <person name="Talag J."/>
            <person name="Welchert J."/>
            <person name="Wing R.A."/>
        </authorList>
    </citation>
    <scope>NUCLEOTIDE SEQUENCE [LARGE SCALE GENOMIC DNA]</scope>
    <source>
        <strain evidence="3">cv. OR44</strain>
    </source>
</reference>
<reference evidence="3" key="1">
    <citation type="submission" date="2015-04" db="UniProtKB">
        <authorList>
            <consortium name="EnsemblPlants"/>
        </authorList>
    </citation>
    <scope>IDENTIFICATION</scope>
</reference>
<feature type="region of interest" description="Disordered" evidence="1">
    <location>
        <begin position="833"/>
        <end position="895"/>
    </location>
</feature>
<dbReference type="HOGENOM" id="CLU_002236_0_0_1"/>
<feature type="compositionally biased region" description="Basic and acidic residues" evidence="1">
    <location>
        <begin position="447"/>
        <end position="474"/>
    </location>
</feature>
<dbReference type="GO" id="GO:0003676">
    <property type="term" value="F:nucleic acid binding"/>
    <property type="evidence" value="ECO:0007669"/>
    <property type="project" value="InterPro"/>
</dbReference>
<dbReference type="InterPro" id="IPR036691">
    <property type="entry name" value="Endo/exonu/phosph_ase_sf"/>
</dbReference>
<protein>
    <recommendedName>
        <fullName evidence="2">Reverse transcriptase domain-containing protein</fullName>
    </recommendedName>
</protein>
<evidence type="ECO:0000313" key="3">
    <source>
        <dbReference type="EnsemblPlants" id="OMERI08G09170.1"/>
    </source>
</evidence>
<dbReference type="Pfam" id="PF00078">
    <property type="entry name" value="RVT_1"/>
    <property type="match status" value="1"/>
</dbReference>